<dbReference type="HOGENOM" id="CLU_041661_1_0_0"/>
<dbReference type="OrthoDB" id="275178at2"/>
<evidence type="ECO:0000313" key="2">
    <source>
        <dbReference type="Proteomes" id="UP000027982"/>
    </source>
</evidence>
<name>A0A068NU12_FIMGI</name>
<accession>A0A068NU12</accession>
<gene>
    <name evidence="1" type="ORF">OP10G_3650</name>
</gene>
<dbReference type="PANTHER" id="PTHR30093">
    <property type="entry name" value="GENERAL SECRETION PATHWAY PROTEIN G"/>
    <property type="match status" value="1"/>
</dbReference>
<sequence length="293" mass="31430">MNRRAFTLIELLVVIAIIAILAAILFPVFAQAKLAAKKTSSLSNIKQTSLSAIMYEGDVDDMLPLSLSGAYANLGCPTSVGCRDGLPDHSNTWVFITQPYMKSLAVLVDPGLGDGDNIFGSGPNAWFRNQNRYTQYGYNYQFLSPFYACENSLARSATAAVKPAETVFFTTSQGFTTVPKRGFYAANPPGSWPIILPAPNACAWYDGSTGSGNWSANNPASIGKITSSTRIKTYNGANVAWLDGHAKFMNDSALAAGTDYGSASYNNGNEGAQITDMSKYLWSLDGTLNDLSL</sequence>
<keyword evidence="2" id="KW-1185">Reference proteome</keyword>
<dbReference type="KEGG" id="fgi:OP10G_3650"/>
<protein>
    <recommendedName>
        <fullName evidence="3">Prepilin-type N-terminal cleavage/methylation domain-containing protein</fullName>
    </recommendedName>
</protein>
<organism evidence="1 2">
    <name type="scientific">Fimbriimonas ginsengisoli Gsoil 348</name>
    <dbReference type="NCBI Taxonomy" id="661478"/>
    <lineage>
        <taxon>Bacteria</taxon>
        <taxon>Bacillati</taxon>
        <taxon>Armatimonadota</taxon>
        <taxon>Fimbriimonadia</taxon>
        <taxon>Fimbriimonadales</taxon>
        <taxon>Fimbriimonadaceae</taxon>
        <taxon>Fimbriimonas</taxon>
    </lineage>
</organism>
<dbReference type="EMBL" id="CP007139">
    <property type="protein sequence ID" value="AIE87018.1"/>
    <property type="molecule type" value="Genomic_DNA"/>
</dbReference>
<dbReference type="Gene3D" id="3.30.700.10">
    <property type="entry name" value="Glycoprotein, Type 4 Pilin"/>
    <property type="match status" value="1"/>
</dbReference>
<dbReference type="InterPro" id="IPR012902">
    <property type="entry name" value="N_methyl_site"/>
</dbReference>
<dbReference type="PANTHER" id="PTHR30093:SF2">
    <property type="entry name" value="TYPE II SECRETION SYSTEM PROTEIN H"/>
    <property type="match status" value="1"/>
</dbReference>
<proteinExistence type="predicted"/>
<reference evidence="1 2" key="1">
    <citation type="journal article" date="2014" name="PLoS ONE">
        <title>The first complete genome sequence of the class fimbriimonadia in the phylum armatimonadetes.</title>
        <authorList>
            <person name="Hu Z.Y."/>
            <person name="Wang Y.Z."/>
            <person name="Im W.T."/>
            <person name="Wang S.Y."/>
            <person name="Zhao G.P."/>
            <person name="Zheng H.J."/>
            <person name="Quan Z.X."/>
        </authorList>
    </citation>
    <scope>NUCLEOTIDE SEQUENCE [LARGE SCALE GENOMIC DNA]</scope>
    <source>
        <strain evidence="1">Gsoil 348</strain>
    </source>
</reference>
<dbReference type="NCBIfam" id="TIGR02532">
    <property type="entry name" value="IV_pilin_GFxxxE"/>
    <property type="match status" value="1"/>
</dbReference>
<dbReference type="Proteomes" id="UP000027982">
    <property type="component" value="Chromosome"/>
</dbReference>
<dbReference type="AlphaFoldDB" id="A0A068NU12"/>
<dbReference type="STRING" id="661478.OP10G_3650"/>
<dbReference type="eggNOG" id="COG4968">
    <property type="taxonomic scope" value="Bacteria"/>
</dbReference>
<dbReference type="SUPFAM" id="SSF54523">
    <property type="entry name" value="Pili subunits"/>
    <property type="match status" value="1"/>
</dbReference>
<dbReference type="Pfam" id="PF07963">
    <property type="entry name" value="N_methyl"/>
    <property type="match status" value="1"/>
</dbReference>
<evidence type="ECO:0008006" key="3">
    <source>
        <dbReference type="Google" id="ProtNLM"/>
    </source>
</evidence>
<dbReference type="InterPro" id="IPR045584">
    <property type="entry name" value="Pilin-like"/>
</dbReference>
<evidence type="ECO:0000313" key="1">
    <source>
        <dbReference type="EMBL" id="AIE87018.1"/>
    </source>
</evidence>
<dbReference type="RefSeq" id="WP_025229060.1">
    <property type="nucleotide sequence ID" value="NZ_CP007139.1"/>
</dbReference>